<dbReference type="GO" id="GO:0008270">
    <property type="term" value="F:zinc ion binding"/>
    <property type="evidence" value="ECO:0007669"/>
    <property type="project" value="UniProtKB-UniRule"/>
</dbReference>
<feature type="binding site" evidence="9">
    <location>
        <position position="182"/>
    </location>
    <ligand>
        <name>Zn(2+)</name>
        <dbReference type="ChEBI" id="CHEBI:29105"/>
        <label>3</label>
    </ligand>
</feature>
<evidence type="ECO:0000256" key="2">
    <source>
        <dbReference type="ARBA" id="ARBA00022722"/>
    </source>
</evidence>
<dbReference type="GO" id="GO:0003906">
    <property type="term" value="F:DNA-(apurinic or apyrimidinic site) endonuclease activity"/>
    <property type="evidence" value="ECO:0007669"/>
    <property type="project" value="TreeGrafter"/>
</dbReference>
<evidence type="ECO:0000313" key="12">
    <source>
        <dbReference type="Proteomes" id="UP000319449"/>
    </source>
</evidence>
<dbReference type="AlphaFoldDB" id="A0A562WRW2"/>
<organism evidence="11 12">
    <name type="scientific">Geobacter argillaceus</name>
    <dbReference type="NCBI Taxonomy" id="345631"/>
    <lineage>
        <taxon>Bacteria</taxon>
        <taxon>Pseudomonadati</taxon>
        <taxon>Thermodesulfobacteriota</taxon>
        <taxon>Desulfuromonadia</taxon>
        <taxon>Geobacterales</taxon>
        <taxon>Geobacteraceae</taxon>
        <taxon>Geobacter</taxon>
    </lineage>
</organism>
<evidence type="ECO:0000259" key="10">
    <source>
        <dbReference type="Pfam" id="PF01261"/>
    </source>
</evidence>
<dbReference type="PANTHER" id="PTHR21445">
    <property type="entry name" value="ENDONUCLEASE IV ENDODEOXYRIBONUCLEASE IV"/>
    <property type="match status" value="1"/>
</dbReference>
<evidence type="ECO:0000256" key="3">
    <source>
        <dbReference type="ARBA" id="ARBA00022723"/>
    </source>
</evidence>
<dbReference type="InterPro" id="IPR036237">
    <property type="entry name" value="Xyl_isomerase-like_sf"/>
</dbReference>
<dbReference type="GO" id="GO:0006284">
    <property type="term" value="P:base-excision repair"/>
    <property type="evidence" value="ECO:0007669"/>
    <property type="project" value="TreeGrafter"/>
</dbReference>
<feature type="domain" description="Xylose isomerase-like TIM barrel" evidence="10">
    <location>
        <begin position="23"/>
        <end position="266"/>
    </location>
</feature>
<dbReference type="InterPro" id="IPR018246">
    <property type="entry name" value="AP_endonuc_F2_Zn_BS"/>
</dbReference>
<dbReference type="SUPFAM" id="SSF51658">
    <property type="entry name" value="Xylose isomerase-like"/>
    <property type="match status" value="1"/>
</dbReference>
<keyword evidence="6 9" id="KW-0378">Hydrolase</keyword>
<dbReference type="PROSITE" id="PS00730">
    <property type="entry name" value="AP_NUCLEASE_F2_2"/>
    <property type="match status" value="1"/>
</dbReference>
<dbReference type="Gene3D" id="3.20.20.150">
    <property type="entry name" value="Divalent-metal-dependent TIM barrel enzymes"/>
    <property type="match status" value="1"/>
</dbReference>
<proteinExistence type="inferred from homology"/>
<feature type="binding site" evidence="9">
    <location>
        <position position="179"/>
    </location>
    <ligand>
        <name>Zn(2+)</name>
        <dbReference type="ChEBI" id="CHEBI:29105"/>
        <label>2</label>
    </ligand>
</feature>
<dbReference type="PROSITE" id="PS00729">
    <property type="entry name" value="AP_NUCLEASE_F2_1"/>
    <property type="match status" value="1"/>
</dbReference>
<comment type="caution">
    <text evidence="11">The sequence shown here is derived from an EMBL/GenBank/DDBJ whole genome shotgun (WGS) entry which is preliminary data.</text>
</comment>
<evidence type="ECO:0000256" key="8">
    <source>
        <dbReference type="ARBA" id="ARBA00023204"/>
    </source>
</evidence>
<feature type="binding site" evidence="9">
    <location>
        <position position="229"/>
    </location>
    <ligand>
        <name>Zn(2+)</name>
        <dbReference type="ChEBI" id="CHEBI:29105"/>
        <label>3</label>
    </ligand>
</feature>
<dbReference type="GO" id="GO:0008081">
    <property type="term" value="F:phosphoric diester hydrolase activity"/>
    <property type="evidence" value="ECO:0007669"/>
    <property type="project" value="TreeGrafter"/>
</dbReference>
<feature type="binding site" evidence="9">
    <location>
        <position position="145"/>
    </location>
    <ligand>
        <name>Zn(2+)</name>
        <dbReference type="ChEBI" id="CHEBI:29105"/>
        <label>1</label>
    </ligand>
</feature>
<dbReference type="NCBIfam" id="TIGR00587">
    <property type="entry name" value="nfo"/>
    <property type="match status" value="1"/>
</dbReference>
<comment type="similarity">
    <text evidence="1 9">Belongs to the AP endonuclease 2 family.</text>
</comment>
<dbReference type="PANTHER" id="PTHR21445:SF0">
    <property type="entry name" value="APURINIC-APYRIMIDINIC ENDONUCLEASE"/>
    <property type="match status" value="1"/>
</dbReference>
<dbReference type="GO" id="GO:0008833">
    <property type="term" value="F:deoxyribonuclease IV (phage-T4-induced) activity"/>
    <property type="evidence" value="ECO:0007669"/>
    <property type="project" value="UniProtKB-UniRule"/>
</dbReference>
<comment type="cofactor">
    <cofactor evidence="9">
        <name>Zn(2+)</name>
        <dbReference type="ChEBI" id="CHEBI:29105"/>
    </cofactor>
    <text evidence="9">Binds 3 Zn(2+) ions.</text>
</comment>
<dbReference type="EC" id="3.1.21.2" evidence="9"/>
<feature type="binding site" evidence="9">
    <location>
        <position position="68"/>
    </location>
    <ligand>
        <name>Zn(2+)</name>
        <dbReference type="ChEBI" id="CHEBI:29105"/>
        <label>1</label>
    </ligand>
</feature>
<sequence>MKDYLGAHMSIAGGIHLAIDRGVQAGCGVVQVFTQVSNQWRGKMPSDADAALFREKLAASGMHEVVSHDIYLINLAAAPGETRDKSLAGFGEEMRRCALLGINKIVMHPGSHVGDGEATGIARIVEAFDHLLTAVPEFTGTVLLETTAGQGTNLGYSFEQLAEIIHGSSFPDRFGICFDTCHTFAAGYDLTTRESYDQVWAAFDRLIGIDRLACFHINDSKKGLGCRVDRHEHIGQGAMGLEPFRFIMNDPLFAAIPKLLETPKGDSDEMDAINLSLLRGLIKT</sequence>
<dbReference type="OrthoDB" id="9805666at2"/>
<feature type="binding site" evidence="9">
    <location>
        <position position="108"/>
    </location>
    <ligand>
        <name>Zn(2+)</name>
        <dbReference type="ChEBI" id="CHEBI:29105"/>
        <label>1</label>
    </ligand>
</feature>
<accession>A0A562WRW2</accession>
<evidence type="ECO:0000256" key="6">
    <source>
        <dbReference type="ARBA" id="ARBA00022801"/>
    </source>
</evidence>
<feature type="binding site" evidence="9">
    <location>
        <position position="231"/>
    </location>
    <ligand>
        <name>Zn(2+)</name>
        <dbReference type="ChEBI" id="CHEBI:29105"/>
        <label>3</label>
    </ligand>
</feature>
<gene>
    <name evidence="9" type="primary">nfo</name>
    <name evidence="11" type="ORF">JN12_00412</name>
</gene>
<dbReference type="EMBL" id="VLLN01000002">
    <property type="protein sequence ID" value="TWJ33001.1"/>
    <property type="molecule type" value="Genomic_DNA"/>
</dbReference>
<keyword evidence="5 9" id="KW-0227">DNA damage</keyword>
<keyword evidence="8 9" id="KW-0234">DNA repair</keyword>
<comment type="catalytic activity">
    <reaction evidence="9">
        <text>Endonucleolytic cleavage to 5'-phosphooligonucleotide end-products.</text>
        <dbReference type="EC" id="3.1.21.2"/>
    </reaction>
</comment>
<feature type="binding site" evidence="9">
    <location>
        <position position="145"/>
    </location>
    <ligand>
        <name>Zn(2+)</name>
        <dbReference type="ChEBI" id="CHEBI:29105"/>
        <label>2</label>
    </ligand>
</feature>
<evidence type="ECO:0000256" key="7">
    <source>
        <dbReference type="ARBA" id="ARBA00022833"/>
    </source>
</evidence>
<name>A0A562WRW2_9BACT</name>
<protein>
    <recommendedName>
        <fullName evidence="9">Probable endonuclease 4</fullName>
        <ecNumber evidence="9">3.1.21.2</ecNumber>
    </recommendedName>
    <alternativeName>
        <fullName evidence="9">Endodeoxyribonuclease IV</fullName>
    </alternativeName>
    <alternativeName>
        <fullName evidence="9">Endonuclease IV</fullName>
    </alternativeName>
</protein>
<dbReference type="PROSITE" id="PS00731">
    <property type="entry name" value="AP_NUCLEASE_F2_3"/>
    <property type="match status" value="1"/>
</dbReference>
<comment type="function">
    <text evidence="9">Endonuclease IV plays a role in DNA repair. It cleaves phosphodiester bonds at apurinic or apyrimidinic (AP) sites, generating a 3'-hydroxyl group and a 5'-terminal sugar phosphate.</text>
</comment>
<dbReference type="InterPro" id="IPR013022">
    <property type="entry name" value="Xyl_isomerase-like_TIM-brl"/>
</dbReference>
<keyword evidence="7 9" id="KW-0862">Zinc</keyword>
<evidence type="ECO:0000256" key="9">
    <source>
        <dbReference type="HAMAP-Rule" id="MF_00152"/>
    </source>
</evidence>
<dbReference type="CDD" id="cd00019">
    <property type="entry name" value="AP2Ec"/>
    <property type="match status" value="1"/>
</dbReference>
<dbReference type="InterPro" id="IPR001719">
    <property type="entry name" value="AP_endonuc_2"/>
</dbReference>
<reference evidence="11 12" key="1">
    <citation type="submission" date="2019-07" db="EMBL/GenBank/DDBJ databases">
        <title>Genomic Encyclopedia of Archaeal and Bacterial Type Strains, Phase II (KMG-II): from individual species to whole genera.</title>
        <authorList>
            <person name="Goeker M."/>
        </authorList>
    </citation>
    <scope>NUCLEOTIDE SEQUENCE [LARGE SCALE GENOMIC DNA]</scope>
    <source>
        <strain evidence="11 12">ATCC BAA-1139</strain>
    </source>
</reference>
<dbReference type="SMART" id="SM00518">
    <property type="entry name" value="AP2Ec"/>
    <property type="match status" value="1"/>
</dbReference>
<evidence type="ECO:0000256" key="1">
    <source>
        <dbReference type="ARBA" id="ARBA00005340"/>
    </source>
</evidence>
<dbReference type="RefSeq" id="WP_145017577.1">
    <property type="nucleotide sequence ID" value="NZ_VLLN01000002.1"/>
</dbReference>
<keyword evidence="12" id="KW-1185">Reference proteome</keyword>
<feature type="binding site" evidence="9">
    <location>
        <position position="261"/>
    </location>
    <ligand>
        <name>Zn(2+)</name>
        <dbReference type="ChEBI" id="CHEBI:29105"/>
        <label>2</label>
    </ligand>
</feature>
<dbReference type="GO" id="GO:0003677">
    <property type="term" value="F:DNA binding"/>
    <property type="evidence" value="ECO:0007669"/>
    <property type="project" value="InterPro"/>
</dbReference>
<dbReference type="HAMAP" id="MF_00152">
    <property type="entry name" value="Nfo"/>
    <property type="match status" value="1"/>
</dbReference>
<keyword evidence="4 9" id="KW-0255">Endonuclease</keyword>
<dbReference type="PROSITE" id="PS51432">
    <property type="entry name" value="AP_NUCLEASE_F2_4"/>
    <property type="match status" value="1"/>
</dbReference>
<keyword evidence="3 9" id="KW-0479">Metal-binding</keyword>
<keyword evidence="2 9" id="KW-0540">Nuclease</keyword>
<evidence type="ECO:0000313" key="11">
    <source>
        <dbReference type="EMBL" id="TWJ33001.1"/>
    </source>
</evidence>
<evidence type="ECO:0000256" key="5">
    <source>
        <dbReference type="ARBA" id="ARBA00022763"/>
    </source>
</evidence>
<evidence type="ECO:0000256" key="4">
    <source>
        <dbReference type="ARBA" id="ARBA00022759"/>
    </source>
</evidence>
<dbReference type="Proteomes" id="UP000319449">
    <property type="component" value="Unassembled WGS sequence"/>
</dbReference>
<feature type="binding site" evidence="9">
    <location>
        <position position="216"/>
    </location>
    <ligand>
        <name>Zn(2+)</name>
        <dbReference type="ChEBI" id="CHEBI:29105"/>
        <label>2</label>
    </ligand>
</feature>
<dbReference type="Pfam" id="PF01261">
    <property type="entry name" value="AP_endonuc_2"/>
    <property type="match status" value="1"/>
</dbReference>
<dbReference type="FunFam" id="3.20.20.150:FF:000001">
    <property type="entry name" value="Probable endonuclease 4"/>
    <property type="match status" value="1"/>
</dbReference>